<gene>
    <name evidence="2" type="ORF">E2C01_070186</name>
</gene>
<dbReference type="EMBL" id="VSRR010041862">
    <property type="protein sequence ID" value="MPC75790.1"/>
    <property type="molecule type" value="Genomic_DNA"/>
</dbReference>
<dbReference type="Proteomes" id="UP000324222">
    <property type="component" value="Unassembled WGS sequence"/>
</dbReference>
<sequence>MRQPVPQMTCVADPHDTRPVVEETKQTPAADKPHLGIAKVSHPIVTIEPLNITETVALEKQNPDVFNVSAVTRTMAKVLDTLPEIVEDNEMSENDESSSVESEVSEGDVAHLF</sequence>
<feature type="compositionally biased region" description="Basic and acidic residues" evidence="1">
    <location>
        <begin position="13"/>
        <end position="25"/>
    </location>
</feature>
<name>A0A5B7HTI2_PORTR</name>
<feature type="compositionally biased region" description="Acidic residues" evidence="1">
    <location>
        <begin position="85"/>
        <end position="106"/>
    </location>
</feature>
<comment type="caution">
    <text evidence="2">The sequence shown here is derived from an EMBL/GenBank/DDBJ whole genome shotgun (WGS) entry which is preliminary data.</text>
</comment>
<feature type="region of interest" description="Disordered" evidence="1">
    <location>
        <begin position="84"/>
        <end position="113"/>
    </location>
</feature>
<protein>
    <submittedName>
        <fullName evidence="2">Uncharacterized protein</fullName>
    </submittedName>
</protein>
<proteinExistence type="predicted"/>
<organism evidence="2 3">
    <name type="scientific">Portunus trituberculatus</name>
    <name type="common">Swimming crab</name>
    <name type="synonym">Neptunus trituberculatus</name>
    <dbReference type="NCBI Taxonomy" id="210409"/>
    <lineage>
        <taxon>Eukaryota</taxon>
        <taxon>Metazoa</taxon>
        <taxon>Ecdysozoa</taxon>
        <taxon>Arthropoda</taxon>
        <taxon>Crustacea</taxon>
        <taxon>Multicrustacea</taxon>
        <taxon>Malacostraca</taxon>
        <taxon>Eumalacostraca</taxon>
        <taxon>Eucarida</taxon>
        <taxon>Decapoda</taxon>
        <taxon>Pleocyemata</taxon>
        <taxon>Brachyura</taxon>
        <taxon>Eubrachyura</taxon>
        <taxon>Portunoidea</taxon>
        <taxon>Portunidae</taxon>
        <taxon>Portuninae</taxon>
        <taxon>Portunus</taxon>
    </lineage>
</organism>
<evidence type="ECO:0000313" key="2">
    <source>
        <dbReference type="EMBL" id="MPC75790.1"/>
    </source>
</evidence>
<feature type="region of interest" description="Disordered" evidence="1">
    <location>
        <begin position="1"/>
        <end position="35"/>
    </location>
</feature>
<dbReference type="AlphaFoldDB" id="A0A5B7HTI2"/>
<evidence type="ECO:0000256" key="1">
    <source>
        <dbReference type="SAM" id="MobiDB-lite"/>
    </source>
</evidence>
<keyword evidence="3" id="KW-1185">Reference proteome</keyword>
<evidence type="ECO:0000313" key="3">
    <source>
        <dbReference type="Proteomes" id="UP000324222"/>
    </source>
</evidence>
<accession>A0A5B7HTI2</accession>
<reference evidence="2 3" key="1">
    <citation type="submission" date="2019-05" db="EMBL/GenBank/DDBJ databases">
        <title>Another draft genome of Portunus trituberculatus and its Hox gene families provides insights of decapod evolution.</title>
        <authorList>
            <person name="Jeong J.-H."/>
            <person name="Song I."/>
            <person name="Kim S."/>
            <person name="Choi T."/>
            <person name="Kim D."/>
            <person name="Ryu S."/>
            <person name="Kim W."/>
        </authorList>
    </citation>
    <scope>NUCLEOTIDE SEQUENCE [LARGE SCALE GENOMIC DNA]</scope>
    <source>
        <tissue evidence="2">Muscle</tissue>
    </source>
</reference>